<name>C8ZB09_YEAS8</name>
<evidence type="ECO:0000313" key="2">
    <source>
        <dbReference type="Proteomes" id="UP000000286"/>
    </source>
</evidence>
<sequence length="147" mass="16809">MCDLLPHVPCQDSDDIQGAFPALKSHATECGSIRTARAIVWQEPRRAHKHNCVQCQLPFLFVFTRIECCIELGPKLSIQFFIKRYRVELCNSRHAALPLDYVFSVISAISPRYAFPPSSLIPYNAFPTNLIDRMEGKSHPFHSSDRY</sequence>
<gene>
    <name evidence="1" type="ORF">EC1118_1J11_0199g</name>
</gene>
<dbReference type="AlphaFoldDB" id="C8ZB09"/>
<organism evidence="1 2">
    <name type="scientific">Saccharomyces cerevisiae (strain Lalvin EC1118 / Prise de mousse)</name>
    <name type="common">Baker's yeast</name>
    <dbReference type="NCBI Taxonomy" id="643680"/>
    <lineage>
        <taxon>Eukaryota</taxon>
        <taxon>Fungi</taxon>
        <taxon>Dikarya</taxon>
        <taxon>Ascomycota</taxon>
        <taxon>Saccharomycotina</taxon>
        <taxon>Saccharomycetes</taxon>
        <taxon>Saccharomycetales</taxon>
        <taxon>Saccharomycetaceae</taxon>
        <taxon>Saccharomyces</taxon>
    </lineage>
</organism>
<reference evidence="1 2" key="1">
    <citation type="journal article" date="2009" name="Proc. Natl. Acad. Sci. U.S.A.">
        <title>Eukaryote-to-eukaryote gene transfer events revealed by the genome sequence of the wine yeast Saccharomyces cerevisiae EC1118.</title>
        <authorList>
            <person name="Novo M."/>
            <person name="Bigey F."/>
            <person name="Beyne E."/>
            <person name="Galeote V."/>
            <person name="Gavory F."/>
            <person name="Mallet S."/>
            <person name="Cambot B."/>
            <person name="Legras J.L."/>
            <person name="Wincker P."/>
            <person name="Casaregola S."/>
            <person name="Dequin S."/>
        </authorList>
    </citation>
    <scope>NUCLEOTIDE SEQUENCE [LARGE SCALE GENOMIC DNA]</scope>
    <source>
        <strain evidence="2">Lalvin EC1118 / Prise de mousse</strain>
    </source>
</reference>
<dbReference type="HOGENOM" id="CLU_1769537_0_0_1"/>
<evidence type="ECO:0000313" key="1">
    <source>
        <dbReference type="EMBL" id="CAY80575.2"/>
    </source>
</evidence>
<accession>C8ZB09</accession>
<dbReference type="Proteomes" id="UP000000286">
    <property type="component" value="Chromosome X"/>
</dbReference>
<proteinExistence type="predicted"/>
<protein>
    <submittedName>
        <fullName evidence="1">EC1118_1J11_0199p</fullName>
    </submittedName>
</protein>
<dbReference type="EMBL" id="FN393075">
    <property type="protein sequence ID" value="CAY80575.2"/>
    <property type="molecule type" value="Genomic_DNA"/>
</dbReference>